<comment type="similarity">
    <text evidence="2">Belongs to the cyclophilin-type PPIase family.</text>
</comment>
<evidence type="ECO:0000256" key="1">
    <source>
        <dbReference type="ARBA" id="ARBA00002388"/>
    </source>
</evidence>
<dbReference type="EMBL" id="JACHWS010000005">
    <property type="protein sequence ID" value="MBB3039955.1"/>
    <property type="molecule type" value="Genomic_DNA"/>
</dbReference>
<comment type="catalytic activity">
    <reaction evidence="2">
        <text>[protein]-peptidylproline (omega=180) = [protein]-peptidylproline (omega=0)</text>
        <dbReference type="Rhea" id="RHEA:16237"/>
        <dbReference type="Rhea" id="RHEA-COMP:10747"/>
        <dbReference type="Rhea" id="RHEA-COMP:10748"/>
        <dbReference type="ChEBI" id="CHEBI:83833"/>
        <dbReference type="ChEBI" id="CHEBI:83834"/>
        <dbReference type="EC" id="5.2.1.8"/>
    </reaction>
</comment>
<feature type="region of interest" description="Disordered" evidence="3">
    <location>
        <begin position="64"/>
        <end position="94"/>
    </location>
</feature>
<evidence type="ECO:0000313" key="7">
    <source>
        <dbReference type="Proteomes" id="UP000567922"/>
    </source>
</evidence>
<dbReference type="CDD" id="cd00317">
    <property type="entry name" value="cyclophilin"/>
    <property type="match status" value="1"/>
</dbReference>
<keyword evidence="7" id="KW-1185">Reference proteome</keyword>
<evidence type="ECO:0000256" key="4">
    <source>
        <dbReference type="SAM" id="Phobius"/>
    </source>
</evidence>
<organism evidence="6 7">
    <name type="scientific">Hoyosella altamirensis</name>
    <dbReference type="NCBI Taxonomy" id="616997"/>
    <lineage>
        <taxon>Bacteria</taxon>
        <taxon>Bacillati</taxon>
        <taxon>Actinomycetota</taxon>
        <taxon>Actinomycetes</taxon>
        <taxon>Mycobacteriales</taxon>
        <taxon>Hoyosellaceae</taxon>
        <taxon>Hoyosella</taxon>
    </lineage>
</organism>
<feature type="region of interest" description="Disordered" evidence="3">
    <location>
        <begin position="1"/>
        <end position="29"/>
    </location>
</feature>
<evidence type="ECO:0000256" key="2">
    <source>
        <dbReference type="RuleBase" id="RU363019"/>
    </source>
</evidence>
<dbReference type="PRINTS" id="PR00153">
    <property type="entry name" value="CSAPPISMRASE"/>
</dbReference>
<comment type="function">
    <text evidence="1 2">PPIases accelerate the folding of proteins. It catalyzes the cis-trans isomerization of proline imidic peptide bonds in oligopeptides.</text>
</comment>
<evidence type="ECO:0000313" key="6">
    <source>
        <dbReference type="EMBL" id="MBB3039955.1"/>
    </source>
</evidence>
<dbReference type="InterPro" id="IPR029000">
    <property type="entry name" value="Cyclophilin-like_dom_sf"/>
</dbReference>
<keyword evidence="2 6" id="KW-0413">Isomerase</keyword>
<proteinExistence type="inferred from homology"/>
<feature type="compositionally biased region" description="Basic and acidic residues" evidence="3">
    <location>
        <begin position="1"/>
        <end position="26"/>
    </location>
</feature>
<accession>A0A839RSW1</accession>
<dbReference type="RefSeq" id="WP_064438742.1">
    <property type="nucleotide sequence ID" value="NZ_BDDI01000002.1"/>
</dbReference>
<name>A0A839RSW1_9ACTN</name>
<keyword evidence="4" id="KW-0812">Transmembrane</keyword>
<feature type="compositionally biased region" description="Acidic residues" evidence="3">
    <location>
        <begin position="64"/>
        <end position="82"/>
    </location>
</feature>
<dbReference type="PROSITE" id="PS50072">
    <property type="entry name" value="CSA_PPIASE_2"/>
    <property type="match status" value="1"/>
</dbReference>
<dbReference type="InterPro" id="IPR044666">
    <property type="entry name" value="Cyclophilin_A-like"/>
</dbReference>
<dbReference type="PANTHER" id="PTHR45625:SF3">
    <property type="entry name" value="PEPTIDYL-PROLYL CIS-TRANS ISOMERASE B-RELATED"/>
    <property type="match status" value="1"/>
</dbReference>
<dbReference type="GO" id="GO:0003755">
    <property type="term" value="F:peptidyl-prolyl cis-trans isomerase activity"/>
    <property type="evidence" value="ECO:0007669"/>
    <property type="project" value="UniProtKB-UniRule"/>
</dbReference>
<protein>
    <recommendedName>
        <fullName evidence="2">Peptidyl-prolyl cis-trans isomerase</fullName>
        <shortName evidence="2">PPIase</shortName>
        <ecNumber evidence="2">5.2.1.8</ecNumber>
    </recommendedName>
</protein>
<comment type="caution">
    <text evidence="6">The sequence shown here is derived from an EMBL/GenBank/DDBJ whole genome shotgun (WGS) entry which is preliminary data.</text>
</comment>
<evidence type="ECO:0000256" key="3">
    <source>
        <dbReference type="SAM" id="MobiDB-lite"/>
    </source>
</evidence>
<reference evidence="6 7" key="1">
    <citation type="submission" date="2020-08" db="EMBL/GenBank/DDBJ databases">
        <title>Sequencing the genomes of 1000 actinobacteria strains.</title>
        <authorList>
            <person name="Klenk H.-P."/>
        </authorList>
    </citation>
    <scope>NUCLEOTIDE SEQUENCE [LARGE SCALE GENOMIC DNA]</scope>
    <source>
        <strain evidence="6 7">DSM 45258</strain>
    </source>
</reference>
<evidence type="ECO:0000259" key="5">
    <source>
        <dbReference type="PROSITE" id="PS50072"/>
    </source>
</evidence>
<keyword evidence="4" id="KW-1133">Transmembrane helix</keyword>
<dbReference type="EC" id="5.2.1.8" evidence="2"/>
<dbReference type="Proteomes" id="UP000567922">
    <property type="component" value="Unassembled WGS sequence"/>
</dbReference>
<dbReference type="Pfam" id="PF00160">
    <property type="entry name" value="Pro_isomerase"/>
    <property type="match status" value="1"/>
</dbReference>
<dbReference type="PANTHER" id="PTHR45625">
    <property type="entry name" value="PEPTIDYL-PROLYL CIS-TRANS ISOMERASE-RELATED"/>
    <property type="match status" value="1"/>
</dbReference>
<feature type="transmembrane region" description="Helical" evidence="4">
    <location>
        <begin position="32"/>
        <end position="54"/>
    </location>
</feature>
<dbReference type="InterPro" id="IPR002130">
    <property type="entry name" value="Cyclophilin-type_PPIase_dom"/>
</dbReference>
<keyword evidence="4" id="KW-0472">Membrane</keyword>
<feature type="domain" description="PPIase cyclophilin-type" evidence="5">
    <location>
        <begin position="136"/>
        <end position="290"/>
    </location>
</feature>
<gene>
    <name evidence="6" type="ORF">FHU29_004445</name>
</gene>
<dbReference type="SUPFAM" id="SSF50891">
    <property type="entry name" value="Cyclophilin-like"/>
    <property type="match status" value="1"/>
</dbReference>
<keyword evidence="2" id="KW-0697">Rotamase</keyword>
<sequence>MSSNQERREAAKQKLERQLKERAEHDRRRKQLTIAAAVGGVVLVAGAAVAVFAVTRGDDADVAAEDEITNLTDEQDPFEAPEPEPLPEARSEALPPTVDCDYAESPMEAAREAELPPASDVPTEGTVDVTLEMSGGPVTLTLDRAKSPCTVNSFVSLAEQGYYNDTECHRLTTGGIFVLQCGDPSASGAGGPGYSFADEFPADQYESPEEIMYAQTVYARGTVAMANAGPGTNGSQFFLVYDESPLPPAYNVFGTIDDEGLRVIDEVAEGGAPGNDGPPNNPADIATVTVRG</sequence>
<dbReference type="Gene3D" id="2.40.100.10">
    <property type="entry name" value="Cyclophilin-like"/>
    <property type="match status" value="1"/>
</dbReference>
<dbReference type="AlphaFoldDB" id="A0A839RSW1"/>
<dbReference type="OrthoDB" id="5507614at2"/>